<dbReference type="EMBL" id="JAHKSW010000001">
    <property type="protein sequence ID" value="KAG7336470.1"/>
    <property type="molecule type" value="Genomic_DNA"/>
</dbReference>
<dbReference type="PANTHER" id="PTHR12752">
    <property type="entry name" value="PHOSPHOINOSITOL 3-PHOSPHATE-BINDING PROTEIN"/>
    <property type="match status" value="1"/>
</dbReference>
<dbReference type="PANTHER" id="PTHR12752:SF7">
    <property type="entry name" value="PLECKSTRIN HOMOLOGY DOMAIN-CONTAINING FAMILY A MEMBER 4"/>
    <property type="match status" value="1"/>
</dbReference>
<dbReference type="InterPro" id="IPR057971">
    <property type="entry name" value="PKHA4-7_TBCA"/>
</dbReference>
<proteinExistence type="predicted"/>
<accession>A0A9D3SVH9</accession>
<protein>
    <recommendedName>
        <fullName evidence="2">Pleckstrin homology domain-containing protein</fullName>
    </recommendedName>
</protein>
<dbReference type="OrthoDB" id="43122at2759"/>
<dbReference type="Pfam" id="PF25541">
    <property type="entry name" value="TBCA_PH"/>
    <property type="match status" value="1"/>
</dbReference>
<name>A0A9D3SVH9_9TELE</name>
<evidence type="ECO:0000256" key="1">
    <source>
        <dbReference type="SAM" id="MobiDB-lite"/>
    </source>
</evidence>
<evidence type="ECO:0000259" key="2">
    <source>
        <dbReference type="Pfam" id="PF25541"/>
    </source>
</evidence>
<feature type="region of interest" description="Disordered" evidence="1">
    <location>
        <begin position="291"/>
        <end position="312"/>
    </location>
</feature>
<organism evidence="3 4">
    <name type="scientific">Hemibagrus wyckioides</name>
    <dbReference type="NCBI Taxonomy" id="337641"/>
    <lineage>
        <taxon>Eukaryota</taxon>
        <taxon>Metazoa</taxon>
        <taxon>Chordata</taxon>
        <taxon>Craniata</taxon>
        <taxon>Vertebrata</taxon>
        <taxon>Euteleostomi</taxon>
        <taxon>Actinopterygii</taxon>
        <taxon>Neopterygii</taxon>
        <taxon>Teleostei</taxon>
        <taxon>Ostariophysi</taxon>
        <taxon>Siluriformes</taxon>
        <taxon>Bagridae</taxon>
        <taxon>Hemibagrus</taxon>
    </lineage>
</organism>
<keyword evidence="4" id="KW-1185">Reference proteome</keyword>
<evidence type="ECO:0000313" key="4">
    <source>
        <dbReference type="Proteomes" id="UP000824219"/>
    </source>
</evidence>
<gene>
    <name evidence="3" type="ORF">KOW79_001163</name>
</gene>
<reference evidence="3 4" key="1">
    <citation type="submission" date="2021-06" db="EMBL/GenBank/DDBJ databases">
        <title>Chromosome-level genome assembly of the red-tail catfish (Hemibagrus wyckioides).</title>
        <authorList>
            <person name="Shao F."/>
        </authorList>
    </citation>
    <scope>NUCLEOTIDE SEQUENCE [LARGE SCALE GENOMIC DNA]</scope>
    <source>
        <strain evidence="3">EC202008001</strain>
        <tissue evidence="3">Blood</tissue>
    </source>
</reference>
<comment type="caution">
    <text evidence="3">The sequence shown here is derived from an EMBL/GenBank/DDBJ whole genome shotgun (WGS) entry which is preliminary data.</text>
</comment>
<sequence>MSPPQTQDLGAAPPTVRKNIPRLNRTETDQLVEEPATGEKESAQEPEQETVGPVEELVVEMGEEKGFEEIQSDQLPPLPPSRITHNPSGPLHHSTASVCVFPSSMCEKEIHTLSALQGDTDMVLTCLCGCDKVLQTFSIEMDLLQHDKDHAEFALDMSRIELGKGQLNEQHISQKALLQEELVTIRARMCDISREMERVWLDYKRMESELCVFRSHLQHICHFGLPQERSLAQKQIWMMDDILSGLKPNRRRFKALIALHTPTTALRQCLKYSVTQSISYSEVAKGASRSKRYSEAAETENQSNSDSDDAGIPSVLWLH</sequence>
<evidence type="ECO:0000313" key="3">
    <source>
        <dbReference type="EMBL" id="KAG7336470.1"/>
    </source>
</evidence>
<dbReference type="Proteomes" id="UP000824219">
    <property type="component" value="Linkage Group LG01"/>
</dbReference>
<feature type="domain" description="Pleckstrin homology" evidence="2">
    <location>
        <begin position="117"/>
        <end position="246"/>
    </location>
</feature>
<feature type="region of interest" description="Disordered" evidence="1">
    <location>
        <begin position="1"/>
        <end position="53"/>
    </location>
</feature>
<dbReference type="AlphaFoldDB" id="A0A9D3SVH9"/>